<organism evidence="2 4">
    <name type="scientific">Lysinibacillus sphaericus</name>
    <name type="common">Bacillus sphaericus</name>
    <dbReference type="NCBI Taxonomy" id="1421"/>
    <lineage>
        <taxon>Bacteria</taxon>
        <taxon>Bacillati</taxon>
        <taxon>Bacillota</taxon>
        <taxon>Bacilli</taxon>
        <taxon>Bacillales</taxon>
        <taxon>Bacillaceae</taxon>
        <taxon>Lysinibacillus</taxon>
    </lineage>
</organism>
<reference evidence="3 5" key="2">
    <citation type="submission" date="2018-06" db="EMBL/GenBank/DDBJ databases">
        <authorList>
            <consortium name="Pathogen Informatics"/>
            <person name="Doyle S."/>
        </authorList>
    </citation>
    <scope>NUCLEOTIDE SEQUENCE [LARGE SCALE GENOMIC DNA]</scope>
    <source>
        <strain evidence="3 5">NCTC10338</strain>
    </source>
</reference>
<name>A0A2S0JXT7_LYSSH</name>
<evidence type="ECO:0000259" key="1">
    <source>
        <dbReference type="Pfam" id="PF24731"/>
    </source>
</evidence>
<dbReference type="Proteomes" id="UP000255295">
    <property type="component" value="Unassembled WGS sequence"/>
</dbReference>
<sequence>MNNHIKYQWRITKYNPDFRNNEGHYTKKLEWTSPAHIGKTINGETFTLEKYLKVETAYINTIMKFLEVNHIKSLTMINMTYIDVDSNCALYNQLYDEKLDNFQLKDDQEVSIDQIPLISKMVLRGFIYCHFITLDFFVHFGDDYYMFIGTNNYQEEPLQFARENNLFVEEMVSPFYINEENIERMIMWTPINEDTVVGEEILTDISIEEYREILHLSNIHPVIGLFPITASNQQFFQKKLRHKIDTNKYQYYLSAGD</sequence>
<dbReference type="GeneID" id="48275708"/>
<evidence type="ECO:0000313" key="3">
    <source>
        <dbReference type="EMBL" id="SUV18475.1"/>
    </source>
</evidence>
<evidence type="ECO:0000313" key="2">
    <source>
        <dbReference type="EMBL" id="AVK95784.1"/>
    </source>
</evidence>
<dbReference type="InterPro" id="IPR056100">
    <property type="entry name" value="DUF7683"/>
</dbReference>
<dbReference type="EMBL" id="UFSZ01000001">
    <property type="protein sequence ID" value="SUV18475.1"/>
    <property type="molecule type" value="Genomic_DNA"/>
</dbReference>
<accession>A0A2S0JXT7</accession>
<reference evidence="2 4" key="1">
    <citation type="submission" date="2017-03" db="EMBL/GenBank/DDBJ databases">
        <title>The whole genome sequencing and assembly of Lysinibacillus sphaericus DSM 28T strain.</title>
        <authorList>
            <person name="Lee Y.-J."/>
            <person name="Yi H."/>
            <person name="Bahn Y.-S."/>
            <person name="Kim J.F."/>
            <person name="Lee D.-W."/>
        </authorList>
    </citation>
    <scope>NUCLEOTIDE SEQUENCE [LARGE SCALE GENOMIC DNA]</scope>
    <source>
        <strain evidence="2 4">DSM 28</strain>
    </source>
</reference>
<protein>
    <recommendedName>
        <fullName evidence="1">DUF7683 domain-containing protein</fullName>
    </recommendedName>
</protein>
<dbReference type="EMBL" id="CP019980">
    <property type="protein sequence ID" value="AVK95784.1"/>
    <property type="molecule type" value="Genomic_DNA"/>
</dbReference>
<feature type="domain" description="DUF7683" evidence="1">
    <location>
        <begin position="192"/>
        <end position="253"/>
    </location>
</feature>
<dbReference type="Proteomes" id="UP000238825">
    <property type="component" value="Chromosome"/>
</dbReference>
<dbReference type="AlphaFoldDB" id="A0A2S0JXT7"/>
<evidence type="ECO:0000313" key="5">
    <source>
        <dbReference type="Proteomes" id="UP000255295"/>
    </source>
</evidence>
<dbReference type="RefSeq" id="WP_024363684.1">
    <property type="nucleotide sequence ID" value="NZ_BJNS01000002.1"/>
</dbReference>
<evidence type="ECO:0000313" key="4">
    <source>
        <dbReference type="Proteomes" id="UP000238825"/>
    </source>
</evidence>
<gene>
    <name evidence="2" type="ORF">LS41612_05815</name>
    <name evidence="3" type="ORF">NCTC10338_03607</name>
</gene>
<proteinExistence type="predicted"/>
<dbReference type="Pfam" id="PF24731">
    <property type="entry name" value="DUF7683"/>
    <property type="match status" value="1"/>
</dbReference>